<dbReference type="AlphaFoldDB" id="S0F3M4"/>
<evidence type="ECO:0000313" key="1">
    <source>
        <dbReference type="EMBL" id="CDF77539.1"/>
    </source>
</evidence>
<protein>
    <submittedName>
        <fullName evidence="1">Uncharacterized protein</fullName>
    </submittedName>
</protein>
<gene>
    <name evidence="1" type="ORF">CHC_T00005397001</name>
</gene>
<sequence>MTERRAVPSAVVLGRLFGSLESLGVECDVSNALSHLRSAKRAFLEARHESQGQRQQQTLIITEFWPVVVLPSDCAAPN</sequence>
<organism evidence="1 2">
    <name type="scientific">Chondrus crispus</name>
    <name type="common">Carrageen Irish moss</name>
    <name type="synonym">Polymorpha crispa</name>
    <dbReference type="NCBI Taxonomy" id="2769"/>
    <lineage>
        <taxon>Eukaryota</taxon>
        <taxon>Rhodophyta</taxon>
        <taxon>Florideophyceae</taxon>
        <taxon>Rhodymeniophycidae</taxon>
        <taxon>Gigartinales</taxon>
        <taxon>Gigartinaceae</taxon>
        <taxon>Chondrus</taxon>
    </lineage>
</organism>
<dbReference type="EMBL" id="HG001843">
    <property type="protein sequence ID" value="CDF77539.1"/>
    <property type="molecule type" value="Genomic_DNA"/>
</dbReference>
<dbReference type="PhylomeDB" id="S0F3M4"/>
<name>S0F3M4_CHOCR</name>
<dbReference type="Proteomes" id="UP000012073">
    <property type="component" value="Unassembled WGS sequence"/>
</dbReference>
<dbReference type="RefSeq" id="XP_005717323.1">
    <property type="nucleotide sequence ID" value="XM_005717266.1"/>
</dbReference>
<keyword evidence="2" id="KW-1185">Reference proteome</keyword>
<reference evidence="2" key="1">
    <citation type="journal article" date="2013" name="Proc. Natl. Acad. Sci. U.S.A.">
        <title>Genome structure and metabolic features in the red seaweed Chondrus crispus shed light on evolution of the Archaeplastida.</title>
        <authorList>
            <person name="Collen J."/>
            <person name="Porcel B."/>
            <person name="Carre W."/>
            <person name="Ball S.G."/>
            <person name="Chaparro C."/>
            <person name="Tonon T."/>
            <person name="Barbeyron T."/>
            <person name="Michel G."/>
            <person name="Noel B."/>
            <person name="Valentin K."/>
            <person name="Elias M."/>
            <person name="Artiguenave F."/>
            <person name="Arun A."/>
            <person name="Aury J.M."/>
            <person name="Barbosa-Neto J.F."/>
            <person name="Bothwell J.H."/>
            <person name="Bouget F.Y."/>
            <person name="Brillet L."/>
            <person name="Cabello-Hurtado F."/>
            <person name="Capella-Gutierrez S."/>
            <person name="Charrier B."/>
            <person name="Cladiere L."/>
            <person name="Cock J.M."/>
            <person name="Coelho S.M."/>
            <person name="Colleoni C."/>
            <person name="Czjzek M."/>
            <person name="Da Silva C."/>
            <person name="Delage L."/>
            <person name="Denoeud F."/>
            <person name="Deschamps P."/>
            <person name="Dittami S.M."/>
            <person name="Gabaldon T."/>
            <person name="Gachon C.M."/>
            <person name="Groisillier A."/>
            <person name="Herve C."/>
            <person name="Jabbari K."/>
            <person name="Katinka M."/>
            <person name="Kloareg B."/>
            <person name="Kowalczyk N."/>
            <person name="Labadie K."/>
            <person name="Leblanc C."/>
            <person name="Lopez P.J."/>
            <person name="McLachlan D.H."/>
            <person name="Meslet-Cladiere L."/>
            <person name="Moustafa A."/>
            <person name="Nehr Z."/>
            <person name="Nyvall Collen P."/>
            <person name="Panaud O."/>
            <person name="Partensky F."/>
            <person name="Poulain J."/>
            <person name="Rensing S.A."/>
            <person name="Rousvoal S."/>
            <person name="Samson G."/>
            <person name="Symeonidi A."/>
            <person name="Weissenbach J."/>
            <person name="Zambounis A."/>
            <person name="Wincker P."/>
            <person name="Boyen C."/>
        </authorList>
    </citation>
    <scope>NUCLEOTIDE SEQUENCE [LARGE SCALE GENOMIC DNA]</scope>
    <source>
        <strain evidence="2">cv. Stackhouse</strain>
    </source>
</reference>
<dbReference type="KEGG" id="ccp:CHC_T00005397001"/>
<proteinExistence type="predicted"/>
<dbReference type="Gramene" id="CDF77539">
    <property type="protein sequence ID" value="CDF77539"/>
    <property type="gene ID" value="CHC_T00005397001"/>
</dbReference>
<evidence type="ECO:0000313" key="2">
    <source>
        <dbReference type="Proteomes" id="UP000012073"/>
    </source>
</evidence>
<accession>S0F3M4</accession>
<dbReference type="GeneID" id="17325035"/>